<gene>
    <name evidence="8" type="ORF">BJ508DRAFT_171782</name>
</gene>
<feature type="zinc finger region" description="C3H1-type" evidence="5">
    <location>
        <begin position="274"/>
        <end position="301"/>
    </location>
</feature>
<feature type="zinc finger region" description="C3H1-type" evidence="5">
    <location>
        <begin position="249"/>
        <end position="273"/>
    </location>
</feature>
<feature type="region of interest" description="Disordered" evidence="6">
    <location>
        <begin position="336"/>
        <end position="518"/>
    </location>
</feature>
<keyword evidence="1 5" id="KW-0479">Metal-binding</keyword>
<evidence type="ECO:0000256" key="5">
    <source>
        <dbReference type="PROSITE-ProRule" id="PRU00723"/>
    </source>
</evidence>
<dbReference type="STRING" id="1160509.A0A3N4HU13"/>
<protein>
    <recommendedName>
        <fullName evidence="7">C3H1-type domain-containing protein</fullName>
    </recommendedName>
</protein>
<feature type="region of interest" description="Disordered" evidence="6">
    <location>
        <begin position="668"/>
        <end position="697"/>
    </location>
</feature>
<feature type="region of interest" description="Disordered" evidence="6">
    <location>
        <begin position="77"/>
        <end position="121"/>
    </location>
</feature>
<keyword evidence="9" id="KW-1185">Reference proteome</keyword>
<dbReference type="PANTHER" id="PTHR13119:SF12">
    <property type="entry name" value="PROTEIN SUPPRESSOR OF SABLE"/>
    <property type="match status" value="1"/>
</dbReference>
<dbReference type="Pfam" id="PF14608">
    <property type="entry name" value="zf-CCCH_2"/>
    <property type="match status" value="2"/>
</dbReference>
<keyword evidence="4 5" id="KW-0862">Zinc</keyword>
<feature type="domain" description="C3H1-type" evidence="7">
    <location>
        <begin position="249"/>
        <end position="273"/>
    </location>
</feature>
<feature type="compositionally biased region" description="Polar residues" evidence="6">
    <location>
        <begin position="433"/>
        <end position="449"/>
    </location>
</feature>
<dbReference type="SUPFAM" id="SSF90229">
    <property type="entry name" value="CCCH zinc finger"/>
    <property type="match status" value="1"/>
</dbReference>
<keyword evidence="2" id="KW-0677">Repeat</keyword>
<dbReference type="InterPro" id="IPR036855">
    <property type="entry name" value="Znf_CCCH_sf"/>
</dbReference>
<dbReference type="InterPro" id="IPR013899">
    <property type="entry name" value="DUF1771"/>
</dbReference>
<evidence type="ECO:0000256" key="4">
    <source>
        <dbReference type="ARBA" id="ARBA00022833"/>
    </source>
</evidence>
<dbReference type="GO" id="GO:0008270">
    <property type="term" value="F:zinc ion binding"/>
    <property type="evidence" value="ECO:0007669"/>
    <property type="project" value="UniProtKB-KW"/>
</dbReference>
<evidence type="ECO:0000256" key="2">
    <source>
        <dbReference type="ARBA" id="ARBA00022737"/>
    </source>
</evidence>
<dbReference type="OrthoDB" id="3247158at2759"/>
<dbReference type="SMART" id="SM00356">
    <property type="entry name" value="ZnF_C3H1"/>
    <property type="match status" value="2"/>
</dbReference>
<keyword evidence="3 5" id="KW-0863">Zinc-finger</keyword>
<dbReference type="PANTHER" id="PTHR13119">
    <property type="entry name" value="ZINC FINGER CCCH DOMAIN-CONTAINING PROTEI"/>
    <property type="match status" value="1"/>
</dbReference>
<proteinExistence type="predicted"/>
<evidence type="ECO:0000313" key="9">
    <source>
        <dbReference type="Proteomes" id="UP000275078"/>
    </source>
</evidence>
<evidence type="ECO:0000256" key="3">
    <source>
        <dbReference type="ARBA" id="ARBA00022771"/>
    </source>
</evidence>
<name>A0A3N4HU13_ASCIM</name>
<evidence type="ECO:0000259" key="7">
    <source>
        <dbReference type="PROSITE" id="PS50103"/>
    </source>
</evidence>
<evidence type="ECO:0000313" key="8">
    <source>
        <dbReference type="EMBL" id="RPA77312.1"/>
    </source>
</evidence>
<dbReference type="GO" id="GO:0003723">
    <property type="term" value="F:RNA binding"/>
    <property type="evidence" value="ECO:0007669"/>
    <property type="project" value="InterPro"/>
</dbReference>
<dbReference type="GO" id="GO:0005634">
    <property type="term" value="C:nucleus"/>
    <property type="evidence" value="ECO:0007669"/>
    <property type="project" value="TreeGrafter"/>
</dbReference>
<dbReference type="PROSITE" id="PS50103">
    <property type="entry name" value="ZF_C3H1"/>
    <property type="match status" value="2"/>
</dbReference>
<dbReference type="SMART" id="SM01162">
    <property type="entry name" value="DUF1771"/>
    <property type="match status" value="1"/>
</dbReference>
<feature type="compositionally biased region" description="Low complexity" evidence="6">
    <location>
        <begin position="489"/>
        <end position="505"/>
    </location>
</feature>
<evidence type="ECO:0000256" key="6">
    <source>
        <dbReference type="SAM" id="MobiDB-lite"/>
    </source>
</evidence>
<reference evidence="8 9" key="1">
    <citation type="journal article" date="2018" name="Nat. Ecol. Evol.">
        <title>Pezizomycetes genomes reveal the molecular basis of ectomycorrhizal truffle lifestyle.</title>
        <authorList>
            <person name="Murat C."/>
            <person name="Payen T."/>
            <person name="Noel B."/>
            <person name="Kuo A."/>
            <person name="Morin E."/>
            <person name="Chen J."/>
            <person name="Kohler A."/>
            <person name="Krizsan K."/>
            <person name="Balestrini R."/>
            <person name="Da Silva C."/>
            <person name="Montanini B."/>
            <person name="Hainaut M."/>
            <person name="Levati E."/>
            <person name="Barry K.W."/>
            <person name="Belfiori B."/>
            <person name="Cichocki N."/>
            <person name="Clum A."/>
            <person name="Dockter R.B."/>
            <person name="Fauchery L."/>
            <person name="Guy J."/>
            <person name="Iotti M."/>
            <person name="Le Tacon F."/>
            <person name="Lindquist E.A."/>
            <person name="Lipzen A."/>
            <person name="Malagnac F."/>
            <person name="Mello A."/>
            <person name="Molinier V."/>
            <person name="Miyauchi S."/>
            <person name="Poulain J."/>
            <person name="Riccioni C."/>
            <person name="Rubini A."/>
            <person name="Sitrit Y."/>
            <person name="Splivallo R."/>
            <person name="Traeger S."/>
            <person name="Wang M."/>
            <person name="Zifcakova L."/>
            <person name="Wipf D."/>
            <person name="Zambonelli A."/>
            <person name="Paolocci F."/>
            <person name="Nowrousian M."/>
            <person name="Ottonello S."/>
            <person name="Baldrian P."/>
            <person name="Spatafora J.W."/>
            <person name="Henrissat B."/>
            <person name="Nagy L.G."/>
            <person name="Aury J.M."/>
            <person name="Wincker P."/>
            <person name="Grigoriev I.V."/>
            <person name="Bonfante P."/>
            <person name="Martin F.M."/>
        </authorList>
    </citation>
    <scope>NUCLEOTIDE SEQUENCE [LARGE SCALE GENOMIC DNA]</scope>
    <source>
        <strain evidence="8 9">RN42</strain>
    </source>
</reference>
<sequence length="774" mass="83531">MIPDELLEECLEILRDDSMLEEDKVEKVESLIAEKTNLTGKALEDQTMNILWKHQAEVDSTIVPPARNTIVRAASPSPWQMPRATTPRLGSTPPLGPGSFGSQFGLSPFPSPRPSPRLAYSSPIPHSPSINAYEPIPVGMVENFTPDVYGDYGSDTVDWLLADESGGQHGIGMHMSPYDMLRAVLGEHTNEEMDKALEASGYDLSTALSILSDSADKDKDQQQQKAKPAETLIGKSLTPTPTLVRPATPRSGVICRFFLSTGQCLRADCRFSHDLGTTICKYWLTDSCLAGDTCIFSHDPTSAAVKLHQTEGLVSGNASPSTPPAKLAVQDANAFPSLTPEYNGNGNGNLTNGYHHGPPVTPRSAYRQLHHSRPNSRAAHRDSYQSHHHNSYRNNSHIENRPSTPQIPSVDDTEAFPSLGAVKPGKKKDKNRPLQSHNNSGTTTPNGINIPTGPASLADVVRNSPTPSPSIATPKRWGPRPTSSASTNSIPTTARPSTPASSATSIPPPQQTPWLTPSMAQNKPYLRHRQSSYKHAHSRNKFLQAAAAAWARNDAKAAKSLGMRGAAENDAMKKEQRLAGKALYERVGVSETWIDVQGCANEELAGYVERVLKEQKGVVYIFCGNLRGKEKVGKQVKGFLNEWSVAWREWEGRSGVVGVWAGSFEGRPKKAGGSPLSTSSQLADGKKEDEDKGEEMMVGDLSDDAAPAEDELEVKVPNVTIDGVKAEVTDVSIRDGVIDSVAVRTAAGRRGVNPMAKEWVGGRSPPKGPAAGRN</sequence>
<feature type="region of interest" description="Disordered" evidence="6">
    <location>
        <begin position="754"/>
        <end position="774"/>
    </location>
</feature>
<evidence type="ECO:0000256" key="1">
    <source>
        <dbReference type="ARBA" id="ARBA00022723"/>
    </source>
</evidence>
<dbReference type="Proteomes" id="UP000275078">
    <property type="component" value="Unassembled WGS sequence"/>
</dbReference>
<dbReference type="AlphaFoldDB" id="A0A3N4HU13"/>
<accession>A0A3N4HU13</accession>
<feature type="compositionally biased region" description="Low complexity" evidence="6">
    <location>
        <begin position="342"/>
        <end position="357"/>
    </location>
</feature>
<organism evidence="8 9">
    <name type="scientific">Ascobolus immersus RN42</name>
    <dbReference type="NCBI Taxonomy" id="1160509"/>
    <lineage>
        <taxon>Eukaryota</taxon>
        <taxon>Fungi</taxon>
        <taxon>Dikarya</taxon>
        <taxon>Ascomycota</taxon>
        <taxon>Pezizomycotina</taxon>
        <taxon>Pezizomycetes</taxon>
        <taxon>Pezizales</taxon>
        <taxon>Ascobolaceae</taxon>
        <taxon>Ascobolus</taxon>
    </lineage>
</organism>
<dbReference type="InterPro" id="IPR000571">
    <property type="entry name" value="Znf_CCCH"/>
</dbReference>
<feature type="domain" description="C3H1-type" evidence="7">
    <location>
        <begin position="274"/>
        <end position="301"/>
    </location>
</feature>
<dbReference type="InterPro" id="IPR045124">
    <property type="entry name" value="Su(sable)-like"/>
</dbReference>
<dbReference type="GO" id="GO:0045892">
    <property type="term" value="P:negative regulation of DNA-templated transcription"/>
    <property type="evidence" value="ECO:0007669"/>
    <property type="project" value="InterPro"/>
</dbReference>
<dbReference type="Pfam" id="PF08590">
    <property type="entry name" value="DUF1771"/>
    <property type="match status" value="1"/>
</dbReference>
<feature type="region of interest" description="Disordered" evidence="6">
    <location>
        <begin position="213"/>
        <end position="244"/>
    </location>
</feature>
<dbReference type="EMBL" id="ML119728">
    <property type="protein sequence ID" value="RPA77312.1"/>
    <property type="molecule type" value="Genomic_DNA"/>
</dbReference>
<dbReference type="Gene3D" id="4.10.1000.10">
    <property type="entry name" value="Zinc finger, CCCH-type"/>
    <property type="match status" value="1"/>
</dbReference>